<reference evidence="5 6" key="1">
    <citation type="submission" date="2017-03" db="EMBL/GenBank/DDBJ databases">
        <title>Genomes of endolithic fungi from Antarctica.</title>
        <authorList>
            <person name="Coleine C."/>
            <person name="Masonjones S."/>
            <person name="Stajich J.E."/>
        </authorList>
    </citation>
    <scope>NUCLEOTIDE SEQUENCE [LARGE SCALE GENOMIC DNA]</scope>
    <source>
        <strain evidence="5 6">CCFEE 5184</strain>
    </source>
</reference>
<evidence type="ECO:0000256" key="1">
    <source>
        <dbReference type="ARBA" id="ARBA00008056"/>
    </source>
</evidence>
<organism evidence="5 6">
    <name type="scientific">Friedmanniomyces simplex</name>
    <dbReference type="NCBI Taxonomy" id="329884"/>
    <lineage>
        <taxon>Eukaryota</taxon>
        <taxon>Fungi</taxon>
        <taxon>Dikarya</taxon>
        <taxon>Ascomycota</taxon>
        <taxon>Pezizomycotina</taxon>
        <taxon>Dothideomycetes</taxon>
        <taxon>Dothideomycetidae</taxon>
        <taxon>Mycosphaerellales</taxon>
        <taxon>Teratosphaeriaceae</taxon>
        <taxon>Friedmanniomyces</taxon>
    </lineage>
</organism>
<feature type="non-terminal residue" evidence="5">
    <location>
        <position position="1072"/>
    </location>
</feature>
<dbReference type="SMART" id="SM00388">
    <property type="entry name" value="HisKA"/>
    <property type="match status" value="1"/>
</dbReference>
<gene>
    <name evidence="5" type="ORF">B0A55_09972</name>
</gene>
<dbReference type="SUPFAM" id="SSF55785">
    <property type="entry name" value="PYP-like sensor domain (PAS domain)"/>
    <property type="match status" value="1"/>
</dbReference>
<dbReference type="SMART" id="SM00091">
    <property type="entry name" value="PAS"/>
    <property type="match status" value="1"/>
</dbReference>
<evidence type="ECO:0008006" key="7">
    <source>
        <dbReference type="Google" id="ProtNLM"/>
    </source>
</evidence>
<evidence type="ECO:0000313" key="6">
    <source>
        <dbReference type="Proteomes" id="UP000309340"/>
    </source>
</evidence>
<dbReference type="InterPro" id="IPR036097">
    <property type="entry name" value="HisK_dim/P_sf"/>
</dbReference>
<dbReference type="EMBL" id="NAJQ01000627">
    <property type="protein sequence ID" value="TKA66683.1"/>
    <property type="molecule type" value="Genomic_DNA"/>
</dbReference>
<proteinExistence type="inferred from homology"/>
<dbReference type="Gene3D" id="3.30.450.20">
    <property type="entry name" value="PAS domain"/>
    <property type="match status" value="2"/>
</dbReference>
<dbReference type="OrthoDB" id="60033at2759"/>
<dbReference type="SUPFAM" id="SSF51197">
    <property type="entry name" value="Clavaminate synthase-like"/>
    <property type="match status" value="1"/>
</dbReference>
<accession>A0A4U0WVX2</accession>
<dbReference type="CDD" id="cd00130">
    <property type="entry name" value="PAS"/>
    <property type="match status" value="1"/>
</dbReference>
<dbReference type="Pfam" id="PF03171">
    <property type="entry name" value="2OG-FeII_Oxy"/>
    <property type="match status" value="1"/>
</dbReference>
<dbReference type="GO" id="GO:0044283">
    <property type="term" value="P:small molecule biosynthetic process"/>
    <property type="evidence" value="ECO:0007669"/>
    <property type="project" value="UniProtKB-ARBA"/>
</dbReference>
<feature type="domain" description="PAC" evidence="3">
    <location>
        <begin position="908"/>
        <end position="971"/>
    </location>
</feature>
<comment type="caution">
    <text evidence="5">The sequence shown here is derived from an EMBL/GenBank/DDBJ whole genome shotgun (WGS) entry which is preliminary data.</text>
</comment>
<keyword evidence="6" id="KW-1185">Reference proteome</keyword>
<dbReference type="InterPro" id="IPR050231">
    <property type="entry name" value="Iron_ascorbate_oxido_reductase"/>
</dbReference>
<dbReference type="GO" id="GO:0000155">
    <property type="term" value="F:phosphorelay sensor kinase activity"/>
    <property type="evidence" value="ECO:0007669"/>
    <property type="project" value="InterPro"/>
</dbReference>
<dbReference type="STRING" id="329884.A0A4U0WVX2"/>
<evidence type="ECO:0000259" key="2">
    <source>
        <dbReference type="PROSITE" id="PS50112"/>
    </source>
</evidence>
<feature type="domain" description="Fe2OG dioxygenase" evidence="4">
    <location>
        <begin position="191"/>
        <end position="290"/>
    </location>
</feature>
<dbReference type="SUPFAM" id="SSF47384">
    <property type="entry name" value="Homodimeric domain of signal transducing histidine kinase"/>
    <property type="match status" value="1"/>
</dbReference>
<dbReference type="InterPro" id="IPR027443">
    <property type="entry name" value="IPNS-like_sf"/>
</dbReference>
<evidence type="ECO:0000259" key="3">
    <source>
        <dbReference type="PROSITE" id="PS50113"/>
    </source>
</evidence>
<dbReference type="NCBIfam" id="TIGR00229">
    <property type="entry name" value="sensory_box"/>
    <property type="match status" value="1"/>
</dbReference>
<dbReference type="Pfam" id="PF08447">
    <property type="entry name" value="PAS_3"/>
    <property type="match status" value="1"/>
</dbReference>
<dbReference type="InterPro" id="IPR000700">
    <property type="entry name" value="PAS-assoc_C"/>
</dbReference>
<dbReference type="InterPro" id="IPR013655">
    <property type="entry name" value="PAS_fold_3"/>
</dbReference>
<dbReference type="PROSITE" id="PS50112">
    <property type="entry name" value="PAS"/>
    <property type="match status" value="1"/>
</dbReference>
<feature type="domain" description="PAS" evidence="2">
    <location>
        <begin position="830"/>
        <end position="905"/>
    </location>
</feature>
<dbReference type="Proteomes" id="UP000309340">
    <property type="component" value="Unassembled WGS sequence"/>
</dbReference>
<dbReference type="InterPro" id="IPR003661">
    <property type="entry name" value="HisK_dim/P_dom"/>
</dbReference>
<dbReference type="InterPro" id="IPR035965">
    <property type="entry name" value="PAS-like_dom_sf"/>
</dbReference>
<dbReference type="PROSITE" id="PS50113">
    <property type="entry name" value="PAC"/>
    <property type="match status" value="1"/>
</dbReference>
<dbReference type="InterPro" id="IPR044861">
    <property type="entry name" value="IPNS-like_FE2OG_OXY"/>
</dbReference>
<dbReference type="PROSITE" id="PS51471">
    <property type="entry name" value="FE2OG_OXY"/>
    <property type="match status" value="1"/>
</dbReference>
<comment type="similarity">
    <text evidence="1">Belongs to the iron/ascorbate-dependent oxidoreductase family.</text>
</comment>
<dbReference type="InterPro" id="IPR005123">
    <property type="entry name" value="Oxoglu/Fe-dep_dioxygenase_dom"/>
</dbReference>
<dbReference type="AlphaFoldDB" id="A0A4U0WVX2"/>
<dbReference type="Pfam" id="PF14226">
    <property type="entry name" value="DIOX_N"/>
    <property type="match status" value="1"/>
</dbReference>
<dbReference type="Gene3D" id="2.60.120.330">
    <property type="entry name" value="B-lactam Antibiotic, Isopenicillin N Synthase, Chain"/>
    <property type="match status" value="1"/>
</dbReference>
<dbReference type="Gene3D" id="1.10.287.130">
    <property type="match status" value="1"/>
</dbReference>
<dbReference type="Pfam" id="PF00512">
    <property type="entry name" value="HisKA"/>
    <property type="match status" value="1"/>
</dbReference>
<dbReference type="PANTHER" id="PTHR47990">
    <property type="entry name" value="2-OXOGLUTARATE (2OG) AND FE(II)-DEPENDENT OXYGENASE SUPERFAMILY PROTEIN-RELATED"/>
    <property type="match status" value="1"/>
</dbReference>
<dbReference type="InterPro" id="IPR000014">
    <property type="entry name" value="PAS"/>
</dbReference>
<name>A0A4U0WVX2_9PEZI</name>
<evidence type="ECO:0000313" key="5">
    <source>
        <dbReference type="EMBL" id="TKA66683.1"/>
    </source>
</evidence>
<sequence>MAPATTHHLYPSFPAELRTAPLVSISLAKLEASDGAESQAFFDACRNLGFFYLDTASSPLGSSLVAEAEQLNDLQKEFFELANVEKENYAREKLDPFFGYRHGDLGARHDDGTPKRNESYNMRKDDFMGNCEALPHPDLIKEHWSLLQSYVRHCRAAIDLMITHLEVHLELPIGTLASLHRINERSGDHVRFNQRAIQPYSEGDAKQGEHTDFGTLTILFNWLGGLQIRRPDTEDWVYVKPVPGHAIINLGDSLVKFTAGILRSNVHRVVVPPPPQDKMTRNSLVYFSRPEDTVVLKRLRGGLIDKQPRTETAEPEMTSQEWILRRSVGDLKGVYTHNRGLELRSQMAAGRVRMDDIPVELRGLVTYLDSDDRPSAIVSGAGVVAYRNASFKGLPLLEHEAQLILDRLRRADEGDKQVQKIVADDGRTWKRAHLLNGWTTLVCVGGYEDQTQDAGIGLEPDLPSETKPEIPETNSSPMLAKSEYFDWTRLAAAGLPPWTQYIRDFDWASTPVGPMQTWSLHLRSVVVYMMNNPQPRLVVWDIYEGLRPYFEQAWRGNPVTLKELPVMMQREGSAVEEKHFDFSLLPIVGQDGHPIGILDELVDTTQAVRGRRRRDSVRNVGQMISSATTLKQLWPAFLTGLEPAVVDAPYAVLYSIQDDVPETQAEATQKKCVLEGTVGIGADHATLPPEFSLGMHLNTGPGLIKACLQAWQTGEPITLHSTDGSLPPSLTSANPGRAFDEEIRTAIVAPITTAVADEEMLGILVMGLSPRSPYDEEYKLWTHIVSDLVRKTATLIVLPEEQRRAQKIANELNDSLAQQLRVTTLQAERSEGKFRRMAESAPQGMYMFDAEGKTLHVNDRYLAMLGETREQHATRRPDGDDWRDQVHPEDLDRFIQSWDIIMQKKTPITIEYRLKKPWKSVDDTTGQDLEGETWLLANAFPDIGADGEVIAVMGWLTDVSHRRMAEKLLAQRLNDALENKRQTEAFIDMTSHEMRNPLSAILQSADSIVSTLTATVMPIVGGNVSVSSETADEIVDAAQTIILCAQHQKRIVDDILTLSKLDASLLVISPEK</sequence>
<dbReference type="InterPro" id="IPR026992">
    <property type="entry name" value="DIOX_N"/>
</dbReference>
<evidence type="ECO:0000259" key="4">
    <source>
        <dbReference type="PROSITE" id="PS51471"/>
    </source>
</evidence>
<protein>
    <recommendedName>
        <fullName evidence="7">Fe2OG dioxygenase domain-containing protein</fullName>
    </recommendedName>
</protein>
<dbReference type="CDD" id="cd00082">
    <property type="entry name" value="HisKA"/>
    <property type="match status" value="1"/>
</dbReference>